<dbReference type="GO" id="GO:0003677">
    <property type="term" value="F:DNA binding"/>
    <property type="evidence" value="ECO:0007669"/>
    <property type="project" value="UniProtKB-KW"/>
</dbReference>
<organism evidence="3 4">
    <name type="scientific">Candidatus Ornithomonoglobus merdipullorum</name>
    <dbReference type="NCBI Taxonomy" id="2840895"/>
    <lineage>
        <taxon>Bacteria</taxon>
        <taxon>Bacillati</taxon>
        <taxon>Bacillota</taxon>
        <taxon>Clostridia</taxon>
        <taxon>Candidatus Ornithomonoglobus</taxon>
    </lineage>
</organism>
<sequence>MDIMEAFAARLKALRDEHKLSQDELGKAIGISRGSISFYEKQSRTPDIVVLGKLSKYFNVTMDYLLGYSDSRTHEGVITENEIGLSEQSIETIKRYKTEYPTNVIKVFNQLLQQEDTIALCELINEYNNSFHLVTQAQQIITHYLNSIDFLEHSKTRLKEYLATWEMSIDDNELDEIDDFIKRYIDLSNECEIYTDGTIQLASYNKLNDELFNDMQELFNDLLDRLCKDPKEVTPWQQ</sequence>
<dbReference type="InterPro" id="IPR010982">
    <property type="entry name" value="Lambda_DNA-bd_dom_sf"/>
</dbReference>
<reference evidence="3" key="1">
    <citation type="submission" date="2020-10" db="EMBL/GenBank/DDBJ databases">
        <authorList>
            <person name="Gilroy R."/>
        </authorList>
    </citation>
    <scope>NUCLEOTIDE SEQUENCE</scope>
    <source>
        <strain evidence="3">USAMLcec3-3695</strain>
    </source>
</reference>
<dbReference type="PANTHER" id="PTHR46558:SF11">
    <property type="entry name" value="HTH-TYPE TRANSCRIPTIONAL REGULATOR XRE"/>
    <property type="match status" value="1"/>
</dbReference>
<dbReference type="Pfam" id="PF01381">
    <property type="entry name" value="HTH_3"/>
    <property type="match status" value="1"/>
</dbReference>
<protein>
    <submittedName>
        <fullName evidence="3">Helix-turn-helix domain-containing protein</fullName>
    </submittedName>
</protein>
<dbReference type="InterPro" id="IPR001387">
    <property type="entry name" value="Cro/C1-type_HTH"/>
</dbReference>
<reference evidence="3" key="2">
    <citation type="journal article" date="2021" name="PeerJ">
        <title>Extensive microbial diversity within the chicken gut microbiome revealed by metagenomics and culture.</title>
        <authorList>
            <person name="Gilroy R."/>
            <person name="Ravi A."/>
            <person name="Getino M."/>
            <person name="Pursley I."/>
            <person name="Horton D.L."/>
            <person name="Alikhan N.F."/>
            <person name="Baker D."/>
            <person name="Gharbi K."/>
            <person name="Hall N."/>
            <person name="Watson M."/>
            <person name="Adriaenssens E.M."/>
            <person name="Foster-Nyarko E."/>
            <person name="Jarju S."/>
            <person name="Secka A."/>
            <person name="Antonio M."/>
            <person name="Oren A."/>
            <person name="Chaudhuri R.R."/>
            <person name="La Ragione R."/>
            <person name="Hildebrand F."/>
            <person name="Pallen M.J."/>
        </authorList>
    </citation>
    <scope>NUCLEOTIDE SEQUENCE</scope>
    <source>
        <strain evidence="3">USAMLcec3-3695</strain>
    </source>
</reference>
<dbReference type="Gene3D" id="1.10.260.40">
    <property type="entry name" value="lambda repressor-like DNA-binding domains"/>
    <property type="match status" value="1"/>
</dbReference>
<feature type="domain" description="HTH cro/C1-type" evidence="2">
    <location>
        <begin position="11"/>
        <end position="65"/>
    </location>
</feature>
<accession>A0A9D1SFI1</accession>
<evidence type="ECO:0000313" key="4">
    <source>
        <dbReference type="Proteomes" id="UP000824109"/>
    </source>
</evidence>
<evidence type="ECO:0000256" key="1">
    <source>
        <dbReference type="ARBA" id="ARBA00023125"/>
    </source>
</evidence>
<proteinExistence type="predicted"/>
<dbReference type="Proteomes" id="UP000824109">
    <property type="component" value="Unassembled WGS sequence"/>
</dbReference>
<comment type="caution">
    <text evidence="3">The sequence shown here is derived from an EMBL/GenBank/DDBJ whole genome shotgun (WGS) entry which is preliminary data.</text>
</comment>
<evidence type="ECO:0000259" key="2">
    <source>
        <dbReference type="PROSITE" id="PS50943"/>
    </source>
</evidence>
<dbReference type="PANTHER" id="PTHR46558">
    <property type="entry name" value="TRACRIPTIONAL REGULATORY PROTEIN-RELATED-RELATED"/>
    <property type="match status" value="1"/>
</dbReference>
<dbReference type="SMART" id="SM00530">
    <property type="entry name" value="HTH_XRE"/>
    <property type="match status" value="1"/>
</dbReference>
<dbReference type="SUPFAM" id="SSF47413">
    <property type="entry name" value="lambda repressor-like DNA-binding domains"/>
    <property type="match status" value="1"/>
</dbReference>
<dbReference type="PROSITE" id="PS50943">
    <property type="entry name" value="HTH_CROC1"/>
    <property type="match status" value="1"/>
</dbReference>
<gene>
    <name evidence="3" type="ORF">IAA61_08275</name>
</gene>
<keyword evidence="1" id="KW-0238">DNA-binding</keyword>
<evidence type="ECO:0000313" key="3">
    <source>
        <dbReference type="EMBL" id="HIU57787.1"/>
    </source>
</evidence>
<name>A0A9D1SFI1_9FIRM</name>
<dbReference type="CDD" id="cd00093">
    <property type="entry name" value="HTH_XRE"/>
    <property type="match status" value="1"/>
</dbReference>
<dbReference type="AlphaFoldDB" id="A0A9D1SFI1"/>
<dbReference type="EMBL" id="DVNB01000086">
    <property type="protein sequence ID" value="HIU57787.1"/>
    <property type="molecule type" value="Genomic_DNA"/>
</dbReference>